<keyword evidence="3" id="KW-1185">Reference proteome</keyword>
<dbReference type="PANTHER" id="PTHR43080">
    <property type="entry name" value="CBS DOMAIN-CONTAINING PROTEIN CBSX3, MITOCHONDRIAL"/>
    <property type="match status" value="1"/>
</dbReference>
<dbReference type="SMART" id="SM00116">
    <property type="entry name" value="CBS"/>
    <property type="match status" value="2"/>
</dbReference>
<evidence type="ECO:0000313" key="2">
    <source>
        <dbReference type="EMBL" id="AXY23837.1"/>
    </source>
</evidence>
<protein>
    <submittedName>
        <fullName evidence="2">Hypoxic response protein 1</fullName>
    </submittedName>
</protein>
<dbReference type="GeneID" id="39470771"/>
<dbReference type="InterPro" id="IPR046342">
    <property type="entry name" value="CBS_dom_sf"/>
</dbReference>
<dbReference type="Pfam" id="PF00571">
    <property type="entry name" value="CBS"/>
    <property type="match status" value="2"/>
</dbReference>
<reference evidence="2 3" key="1">
    <citation type="submission" date="2017-08" db="EMBL/GenBank/DDBJ databases">
        <title>Complete genome sequence of Gluconacetobacter saccharivorans CV1 isolated from Fermented Vinegar.</title>
        <authorList>
            <person name="Kim S.-Y."/>
        </authorList>
    </citation>
    <scope>NUCLEOTIDE SEQUENCE [LARGE SCALE GENOMIC DNA]</scope>
    <source>
        <strain evidence="2 3">CV1</strain>
        <plasmid evidence="2 3">unnamed1</plasmid>
    </source>
</reference>
<dbReference type="Gene3D" id="3.10.580.10">
    <property type="entry name" value="CBS-domain"/>
    <property type="match status" value="1"/>
</dbReference>
<dbReference type="Proteomes" id="UP000264120">
    <property type="component" value="Plasmid unnamed1"/>
</dbReference>
<sequence length="174" mass="19037">MSSRVFHLLAQKGRMVITVNEDDPILSVADTLVRYNIGGVPVVDRDGALLGLVSEKMIVNALSQRGRDISSARARDIMLTDIQTATPDDSLYDIACRMTYSRSRHVPVLEDGKLVGLISIGDIVKMRAENAEQEARELQDYVTGSDHGAVQTPDAPTQMHCDVNGSASRIRNDN</sequence>
<dbReference type="RefSeq" id="WP_118963766.1">
    <property type="nucleotide sequence ID" value="NZ_CALCQY010000042.1"/>
</dbReference>
<geneLocation type="plasmid" evidence="2 3">
    <name>unnamed1</name>
</geneLocation>
<dbReference type="InterPro" id="IPR051257">
    <property type="entry name" value="Diverse_CBS-Domain"/>
</dbReference>
<organism evidence="2 3">
    <name type="scientific">Komagataeibacter saccharivorans</name>
    <dbReference type="NCBI Taxonomy" id="265959"/>
    <lineage>
        <taxon>Bacteria</taxon>
        <taxon>Pseudomonadati</taxon>
        <taxon>Pseudomonadota</taxon>
        <taxon>Alphaproteobacteria</taxon>
        <taxon>Acetobacterales</taxon>
        <taxon>Acetobacteraceae</taxon>
        <taxon>Komagataeibacter</taxon>
    </lineage>
</organism>
<evidence type="ECO:0000313" key="3">
    <source>
        <dbReference type="Proteomes" id="UP000264120"/>
    </source>
</evidence>
<keyword evidence="2" id="KW-0614">Plasmid</keyword>
<dbReference type="InterPro" id="IPR000644">
    <property type="entry name" value="CBS_dom"/>
</dbReference>
<dbReference type="KEGG" id="ksc:CD178_03093"/>
<proteinExistence type="predicted"/>
<dbReference type="OrthoDB" id="9807125at2"/>
<accession>A0A347WG44</accession>
<dbReference type="AlphaFoldDB" id="A0A347WG44"/>
<name>A0A347WG44_9PROT</name>
<evidence type="ECO:0000256" key="1">
    <source>
        <dbReference type="ARBA" id="ARBA00023122"/>
    </source>
</evidence>
<dbReference type="PROSITE" id="PS51371">
    <property type="entry name" value="CBS"/>
    <property type="match status" value="2"/>
</dbReference>
<dbReference type="CDD" id="cd04623">
    <property type="entry name" value="CBS_pair_bac_euk"/>
    <property type="match status" value="1"/>
</dbReference>
<dbReference type="SUPFAM" id="SSF54631">
    <property type="entry name" value="CBS-domain pair"/>
    <property type="match status" value="1"/>
</dbReference>
<gene>
    <name evidence="2" type="primary">hrp1_2</name>
    <name evidence="2" type="ORF">CD178_03093</name>
</gene>
<dbReference type="EMBL" id="CP023037">
    <property type="protein sequence ID" value="AXY23837.1"/>
    <property type="molecule type" value="Genomic_DNA"/>
</dbReference>
<dbReference type="PANTHER" id="PTHR43080:SF2">
    <property type="entry name" value="CBS DOMAIN-CONTAINING PROTEIN"/>
    <property type="match status" value="1"/>
</dbReference>
<dbReference type="InterPro" id="IPR044725">
    <property type="entry name" value="CBSX3_CBS_dom"/>
</dbReference>
<keyword evidence="1" id="KW-0129">CBS domain</keyword>